<dbReference type="PANTHER" id="PTHR30328">
    <property type="entry name" value="TRANSCRIPTIONAL REPRESSOR"/>
    <property type="match status" value="1"/>
</dbReference>
<dbReference type="RefSeq" id="WP_107754612.1">
    <property type="nucleotide sequence ID" value="NZ_QBKF01000015.1"/>
</dbReference>
<dbReference type="InterPro" id="IPR050109">
    <property type="entry name" value="HTH-type_TetR-like_transc_reg"/>
</dbReference>
<dbReference type="GO" id="GO:0003677">
    <property type="term" value="F:DNA binding"/>
    <property type="evidence" value="ECO:0007669"/>
    <property type="project" value="UniProtKB-UniRule"/>
</dbReference>
<dbReference type="PRINTS" id="PR00455">
    <property type="entry name" value="HTHTETR"/>
</dbReference>
<dbReference type="EMBL" id="QDDR01000011">
    <property type="protein sequence ID" value="PVE45910.1"/>
    <property type="molecule type" value="Genomic_DNA"/>
</dbReference>
<name>A0A2T7UMH9_9RHOB</name>
<accession>A0A2T7UMH9</accession>
<dbReference type="AlphaFoldDB" id="A0A2T7UMH9"/>
<dbReference type="Proteomes" id="UP000244810">
    <property type="component" value="Unassembled WGS sequence"/>
</dbReference>
<dbReference type="Gene3D" id="1.10.357.10">
    <property type="entry name" value="Tetracycline Repressor, domain 2"/>
    <property type="match status" value="1"/>
</dbReference>
<proteinExistence type="predicted"/>
<dbReference type="Pfam" id="PF00440">
    <property type="entry name" value="TetR_N"/>
    <property type="match status" value="1"/>
</dbReference>
<evidence type="ECO:0000259" key="3">
    <source>
        <dbReference type="PROSITE" id="PS50977"/>
    </source>
</evidence>
<sequence length="222" mass="25035">MTSEAAEGARRRWKQNPEAVQEDILRVAVAVFSESGLSGARIDEIAARTQTSKRMIYYYFGDKMGLYMRALEAAYAKVRAGEDQLDLGTLPPDEALARLVAFTFDHHRSNPDFIRMVMIENIHNAETLAASEVIRNMNVSAIEKLRDICRRGEAEGLFRQGLDPVALHWQISALSFFNVSNRPTFSALFGEGFFSEEGQKALRRQIVDSLLAEVRPRDTPRP</sequence>
<dbReference type="InterPro" id="IPR036271">
    <property type="entry name" value="Tet_transcr_reg_TetR-rel_C_sf"/>
</dbReference>
<dbReference type="SUPFAM" id="SSF46689">
    <property type="entry name" value="Homeodomain-like"/>
    <property type="match status" value="1"/>
</dbReference>
<comment type="caution">
    <text evidence="4">The sequence shown here is derived from an EMBL/GenBank/DDBJ whole genome shotgun (WGS) entry which is preliminary data.</text>
</comment>
<evidence type="ECO:0000313" key="4">
    <source>
        <dbReference type="EMBL" id="PVE45910.1"/>
    </source>
</evidence>
<feature type="DNA-binding region" description="H-T-H motif" evidence="2">
    <location>
        <begin position="41"/>
        <end position="60"/>
    </location>
</feature>
<dbReference type="PROSITE" id="PS50977">
    <property type="entry name" value="HTH_TETR_2"/>
    <property type="match status" value="1"/>
</dbReference>
<organism evidence="4 5">
    <name type="scientific">Pararhodobacter aggregans</name>
    <dbReference type="NCBI Taxonomy" id="404875"/>
    <lineage>
        <taxon>Bacteria</taxon>
        <taxon>Pseudomonadati</taxon>
        <taxon>Pseudomonadota</taxon>
        <taxon>Alphaproteobacteria</taxon>
        <taxon>Rhodobacterales</taxon>
        <taxon>Paracoccaceae</taxon>
        <taxon>Pararhodobacter</taxon>
    </lineage>
</organism>
<dbReference type="OrthoDB" id="2356263at2"/>
<reference evidence="4 5" key="1">
    <citation type="journal article" date="2011" name="Syst. Appl. Microbiol.">
        <title>Defluviimonas denitrificans gen. nov., sp. nov., and Pararhodobacter aggregans gen. nov., sp. nov., non-phototrophic Rhodobacteraceae from the biofilter of a marine aquaculture.</title>
        <authorList>
            <person name="Foesel B.U."/>
            <person name="Drake H.L."/>
            <person name="Schramm A."/>
        </authorList>
    </citation>
    <scope>NUCLEOTIDE SEQUENCE [LARGE SCALE GENOMIC DNA]</scope>
    <source>
        <strain evidence="4 5">D1-19</strain>
    </source>
</reference>
<dbReference type="InterPro" id="IPR001647">
    <property type="entry name" value="HTH_TetR"/>
</dbReference>
<feature type="domain" description="HTH tetR-type" evidence="3">
    <location>
        <begin position="18"/>
        <end position="78"/>
    </location>
</feature>
<dbReference type="InterPro" id="IPR009057">
    <property type="entry name" value="Homeodomain-like_sf"/>
</dbReference>
<protein>
    <submittedName>
        <fullName evidence="4">TetR family transcriptional regulator</fullName>
    </submittedName>
</protein>
<gene>
    <name evidence="4" type="ORF">DDE23_19025</name>
</gene>
<evidence type="ECO:0000256" key="2">
    <source>
        <dbReference type="PROSITE-ProRule" id="PRU00335"/>
    </source>
</evidence>
<keyword evidence="1 2" id="KW-0238">DNA-binding</keyword>
<dbReference type="SUPFAM" id="SSF48498">
    <property type="entry name" value="Tetracyclin repressor-like, C-terminal domain"/>
    <property type="match status" value="1"/>
</dbReference>
<evidence type="ECO:0000256" key="1">
    <source>
        <dbReference type="ARBA" id="ARBA00023125"/>
    </source>
</evidence>
<evidence type="ECO:0000313" key="5">
    <source>
        <dbReference type="Proteomes" id="UP000244810"/>
    </source>
</evidence>
<dbReference type="InterPro" id="IPR041474">
    <property type="entry name" value="NicS_C"/>
</dbReference>
<keyword evidence="5" id="KW-1185">Reference proteome</keyword>
<dbReference type="Pfam" id="PF17938">
    <property type="entry name" value="TetR_C_29"/>
    <property type="match status" value="1"/>
</dbReference>
<dbReference type="PANTHER" id="PTHR30328:SF54">
    <property type="entry name" value="HTH-TYPE TRANSCRIPTIONAL REPRESSOR SCO4008"/>
    <property type="match status" value="1"/>
</dbReference>